<keyword evidence="7" id="KW-0732">Signal</keyword>
<evidence type="ECO:0000256" key="17">
    <source>
        <dbReference type="ARBA" id="ARBA00043896"/>
    </source>
</evidence>
<feature type="disulfide bond" evidence="23">
    <location>
        <begin position="3406"/>
        <end position="3449"/>
    </location>
</feature>
<dbReference type="GO" id="GO:0005540">
    <property type="term" value="F:hyaluronic acid binding"/>
    <property type="evidence" value="ECO:0007669"/>
    <property type="project" value="UniProtKB-KW"/>
</dbReference>
<dbReference type="InterPro" id="IPR016186">
    <property type="entry name" value="C-type_lectin-like/link_sf"/>
</dbReference>
<keyword evidence="12 22" id="KW-1015">Disulfide bond</keyword>
<dbReference type="InterPro" id="IPR000538">
    <property type="entry name" value="Link_dom"/>
</dbReference>
<dbReference type="GO" id="GO:0007417">
    <property type="term" value="P:central nervous system development"/>
    <property type="evidence" value="ECO:0007669"/>
    <property type="project" value="TreeGrafter"/>
</dbReference>
<keyword evidence="5 22" id="KW-0245">EGF-like domain</keyword>
<dbReference type="PANTHER" id="PTHR22804:SF6">
    <property type="entry name" value="VERSICAN CORE PROTEIN"/>
    <property type="match status" value="1"/>
</dbReference>
<dbReference type="Gene3D" id="2.10.70.10">
    <property type="entry name" value="Complement Module, domain 1"/>
    <property type="match status" value="1"/>
</dbReference>
<feature type="compositionally biased region" description="Polar residues" evidence="25">
    <location>
        <begin position="1612"/>
        <end position="1621"/>
    </location>
</feature>
<evidence type="ECO:0000256" key="22">
    <source>
        <dbReference type="PROSITE-ProRule" id="PRU00076"/>
    </source>
</evidence>
<feature type="region of interest" description="Disordered" evidence="25">
    <location>
        <begin position="1895"/>
        <end position="1923"/>
    </location>
</feature>
<dbReference type="GO" id="GO:0001501">
    <property type="term" value="P:skeletal system development"/>
    <property type="evidence" value="ECO:0007669"/>
    <property type="project" value="TreeGrafter"/>
</dbReference>
<evidence type="ECO:0000256" key="1">
    <source>
        <dbReference type="ARBA" id="ARBA00004504"/>
    </source>
</evidence>
<sequence length="3507" mass="382029">GNNFKRMTLWEDLSGKAFVSASEKTTMIMGSLSGTSVLPCLFSTTPTISSSYAAEYLRIKWSKVELDKSGKDAKETTVLVAQNGNIKIGQSYKDRVSVPTHSEETGDASLTFSKLRASDAGVYRCDVMYGVEDTQNIVSLAVEGVVFHYRAATSRYTLNFTQAQQTCLDNGAVIASPEQLKAAYEDGFEQCDAGWLSDQTVRYPIRHPRIGCFGDKMGKKGVRTYGRRFPNETYDVYCYVERMEDEVVHVSAPEKLTFEEAKELCRKRDGVLASVGNLYVAWRNGFDQCDYGWLADGSVRYPASVARPQCGGGLLGVRTLYRYENQTGFPYPDSKFDAYCYERKKVITEPTTVKLMTPLKTDSVKLPPAKVTLKPPVTETSIIEVTVTKTEVPAFEETTLEPEEDTEMTTDMAEEKREMEVLMENIQLTTLLPQTVTDGEISTYDTLGRTEYDVSPAESTSAALELEHTYSEAELPEEQGRSESIEDAFLTSIIFQDSTAVAKSSTGLWEDTETGDKQNHDADNQTEQIEVGPMMTATDSLLPASWREFPRTGTSVSLTKESMYLSAHSTKEPTKKSMEAKSDKKFTTVVIPNALFTDQYDLTTEREGRESMYTIIPDRGSGVVTGSVPESDVPAASETLVDENAVTTGQFSTADESTPFIKLSSATLFDNEVSAQGSREDLSDVQPTVSSRVPVSFSVSAVSQTGSEAITLLGSTVSPQNLGEGTTPVIHPSQRTEGSAALEEQGKTKEAEISTIDVKITHATAIIPTSVTAESEVHAANEKFTQAPPASGMWLLTDKHQGYMTEESSQTQSTHDLHTEDGVSGMESTSSPGQITEHPGALISAVIDETETSMETVEAKSDGEAVSANFDQSKYTTGVSYTSSSSGLEMITVSKLSVGESSATLKSFSSSSITVLPTAVPTIMEVTEHEGDEISGYVLEMSIPTPEAEQREATVVLVATPTEEIFTEMEVSKYAVTEEDQTNTAMSTEESAATLQDRNVTEVDTTVPQKEYDASPVPATIESEITSNMSVTTQTHFDGIFHTEAPETTAKDSDVYPEDPSVKNQDKEEDAAREFTLSVTTVQIPQQKTARGSESSQTAVQEKQDEAGSAYDETYLVTELSVPAVKVTDYGRVLGPDETSTRTLHLTVTPKAKTVTDQEEEVTEVMPVTVGTQAKTYESRGAPAREADSDVVSWESVLPPYMMPTGHSTREAITHLTLGSSPSQTLEGSGISEEPGEITTAVFPAHATDKATILSDVATPSVSAVDKIQPTSTSKPSVTQKSPRIIPEEEEEVTSNDIIIIGESLSPSKAPADGDLTGKMLEPEIDKEYFTASTATAVTRATARPKVKETTEALQPREVSPSTSHPDSGNDIKLYVIQIRGNDTDHPVNEFLDLFSRHMLPHAVDESHIDAESAQTEPCTSESVQDSSEYIILDPFFPNFVEFEEEEDCENTTDVTTPPALQFINGKQQVTSAPKSTKAEEARSDQIESVAHSKNVTFSHINETNTFIIPENEASGTMQPSKAGEVIGAFEVTQPTADVAMLEPVYSDELEVAMTDKSIAITSSYEQSLQKNKETVAWHGTEEMSTKDTKNLLLITNESSGDGSTEPDLSRSLFSEDSVTMSRKEDSGKNSGITSARTVFAVEGSAVTASLDTVFDTATVGIGMKDLSSEEASPTPGNHYKSTIKFTANSPVESLMETSRHTANPEMGASSFTVLEGSGDVEKDITITSAMTTETAVTEALSMQDISLGSETVPPTEISITISGITSALPRGISTLYSAFDQSPELTVATNSVYEFNTEEAASSFVTEKNIKNEKEVQTTVYASQEYSATAAGGNSELNELGSTTTEVRSVSQEPTPLRKTVLVTGTMSSEIRKVTAIPLLREKQLFVNEGSAEEPADIFSGGPRRKVVSTDSPFTDPGSGDADVIESATLTSVPIRAITETQTEKHEGKVYGIHDTLLKNATTEYEEHPRPDESAISISSTRLDGLTKEPEVTTQMPQNTFITGNLGEQKQETEPAYTAPFEIKSSPDSRKEVIPHVASGVKTGDLEMTEATPSPESVVSNSPYDIMVTQGTGSAEGVAVSTESRNAEVSSSAVSLGKILLIEHGSGEEFKGDSSTTELMSNGLIKELLGSHLPYIDQGSGEADTFIESFTKPAVSPTGELETQEKYDRKVVSTPPMNHAFTTEPGKLVTSSENESTTMETVTDMRMEVKKNDEMIVRNFSMKTPLVEDIYSGDLPQEISAKAVESSEEATIDPLFKNTQATHEHLGFLNVPTVSLYSEEKELDTESVKKKLLSFNDDRVTEPAKIERKYTSSPDTDTEQKEELVQNIFPTKDIHSSFLTPKEEKLSNNELIGDALFSGQGSGDDLAIISAVVPLAVKEITSTLSPHTSHPANLGPKLSTDRTQDFDRLSTESNGEVNEEVTSTVAGLLLEPENQFPSSVITSSLALAEDSSNNFTSEEIKEMTHYFVATAKPHDKEANYRKGENERSGTTSTSKAVSREETLHLLIKHGVTPISVILSGTPNLETEGSLVTSTTKMPGRVLPESSGEGSGWVGDLDSFSDTFTHLSIPPVSKVELNASSSVPGEAYSEITTEAPIDGPQTDITGLASLFTEDKEIVANPSAVQSKTAASEELTSDTGIYEKIIPVIDDKRSVILNISVYGDITLIEERLQIPSEETTIIDMDHSKSMPEDIINVQTMPNLVIQSTYGGDDSITAEEEKYESTPKIFIAKEKTLGYGDSLSSTTSSQPSTESITAGHRSKSDDKDLGSGDARKFATETLITTELSELGIFLPTVPSLAKPHVLHESKHVVTSTTDENYKLNTSANNQVIADQSETISVSGFSGMGHEELDDKLPVIPSLTPVFTTETERALTTDMPDVSIVTTQHTSQLTTASSNKIDEKHPTVYTNTKSASAEYEETDSGFYSVHQTPKSSVTVQLVNGVSEYSDVIIPSTSSSKDSDQSDHSSDGTFKEVSSDIAATYKPPTTDLDRTEYSLLEFSAKPVSESTTTESTPHFNSFVTDRTEETETSATDLAVEEEATVSGDPSSIRVLPTAFLNFRESVSTDVPNVSTVKAEGSLGRVDNPHQEDDRSTEREIPWLFSTPVSNSPNSIESEVFKPDQEAVTMLASSSQLLDASTGTQSALSGQEEITTISSNIATNNFTSGNSPYQNEESTISSEEPNTIELVTSSFFLREVTNGSDFLIGTSVGSVEGTAVQIPGPNLKKGVDYEDFCLCVVDIDECQSNPCRNGATCIDGLNTFTCLCLPSYIGVLCEQDTETCDYGWHKFQGQCYKYFAHRRTWDTAERECRLQGAHLTSILSHEEQIFVNRIGHDYQWIGLNDKMFERDFRWTDGSPLQYENWRPNQPDSFFSAGEDCVVIIWHENGQWNDVPCNYHLTYTCKKGTVACGQPPVVENAKTFGKMKPRYEINSLIRYHCKDGFIQRHIPTIRCQGNGRWDMPKITCMNPSTYQRTYSKKYYYKHSSSGKGTLSNSSKHYHRWIRTWQDSRR</sequence>
<feature type="compositionally biased region" description="Polar residues" evidence="25">
    <location>
        <begin position="1085"/>
        <end position="1101"/>
    </location>
</feature>
<dbReference type="PROSITE" id="PS01241">
    <property type="entry name" value="LINK_1"/>
    <property type="match status" value="2"/>
</dbReference>
<dbReference type="PROSITE" id="PS50835">
    <property type="entry name" value="IG_LIKE"/>
    <property type="match status" value="1"/>
</dbReference>
<keyword evidence="8" id="KW-0430">Lectin</keyword>
<dbReference type="CDD" id="cd03517">
    <property type="entry name" value="Link_domain_CSPGs_modules_1_3"/>
    <property type="match status" value="1"/>
</dbReference>
<proteinExistence type="predicted"/>
<dbReference type="InterPro" id="IPR036179">
    <property type="entry name" value="Ig-like_dom_sf"/>
</dbReference>
<feature type="region of interest" description="Disordered" evidence="25">
    <location>
        <begin position="2478"/>
        <end position="2498"/>
    </location>
</feature>
<feature type="compositionally biased region" description="Polar residues" evidence="25">
    <location>
        <begin position="982"/>
        <end position="1008"/>
    </location>
</feature>
<feature type="disulfide bond" evidence="24">
    <location>
        <begin position="289"/>
        <end position="310"/>
    </location>
</feature>
<dbReference type="FunFam" id="2.60.40.10:FF:000361">
    <property type="entry name" value="versican core protein-like"/>
    <property type="match status" value="1"/>
</dbReference>
<dbReference type="PROSITE" id="PS00615">
    <property type="entry name" value="C_TYPE_LECTIN_1"/>
    <property type="match status" value="1"/>
</dbReference>
<evidence type="ECO:0000256" key="21">
    <source>
        <dbReference type="ARBA" id="ARBA00044266"/>
    </source>
</evidence>
<dbReference type="SUPFAM" id="SSF56436">
    <property type="entry name" value="C-type lectin-like"/>
    <property type="match status" value="3"/>
</dbReference>
<feature type="disulfide bond" evidence="23">
    <location>
        <begin position="3435"/>
        <end position="3462"/>
    </location>
</feature>
<dbReference type="Gene3D" id="3.10.100.10">
    <property type="entry name" value="Mannose-Binding Protein A, subunit A"/>
    <property type="match status" value="3"/>
</dbReference>
<name>A0A8C6K4E9_MELUD</name>
<keyword evidence="14" id="KW-0966">Cell projection</keyword>
<dbReference type="Pfam" id="PF00084">
    <property type="entry name" value="Sushi"/>
    <property type="match status" value="1"/>
</dbReference>
<feature type="region of interest" description="Disordered" evidence="25">
    <location>
        <begin position="2529"/>
        <end position="2551"/>
    </location>
</feature>
<dbReference type="Pfam" id="PF00059">
    <property type="entry name" value="Lectin_C"/>
    <property type="match status" value="1"/>
</dbReference>
<comment type="function">
    <text evidence="17">May play a role in intercellular signaling and in connecting cells with the extracellular matrix. May take part in the regulation of cell motility, growth and differentiation. Binds hyaluronic acid.</text>
</comment>
<dbReference type="GO" id="GO:0033165">
    <property type="term" value="C:interphotoreceptor matrix"/>
    <property type="evidence" value="ECO:0007669"/>
    <property type="project" value="UniProtKB-SubCell"/>
</dbReference>
<reference evidence="26" key="1">
    <citation type="submission" date="2020-03" db="EMBL/GenBank/DDBJ databases">
        <title>Melopsittacus undulatus (budgerigar) genome, bMelUnd1, maternal haplotype with Z.</title>
        <authorList>
            <person name="Gedman G."/>
            <person name="Mountcastle J."/>
            <person name="Haase B."/>
            <person name="Formenti G."/>
            <person name="Wright T."/>
            <person name="Apodaca J."/>
            <person name="Pelan S."/>
            <person name="Chow W."/>
            <person name="Rhie A."/>
            <person name="Howe K."/>
            <person name="Fedrigo O."/>
            <person name="Jarvis E.D."/>
        </authorList>
    </citation>
    <scope>NUCLEOTIDE SEQUENCE [LARGE SCALE GENOMIC DNA]</scope>
</reference>
<dbReference type="Pfam" id="PF00008">
    <property type="entry name" value="EGF"/>
    <property type="match status" value="1"/>
</dbReference>
<evidence type="ECO:0000256" key="5">
    <source>
        <dbReference type="ARBA" id="ARBA00022536"/>
    </source>
</evidence>
<feature type="region of interest" description="Disordered" evidence="25">
    <location>
        <begin position="1085"/>
        <end position="1108"/>
    </location>
</feature>
<evidence type="ECO:0000313" key="27">
    <source>
        <dbReference type="Proteomes" id="UP000694405"/>
    </source>
</evidence>
<feature type="compositionally biased region" description="Basic and acidic residues" evidence="25">
    <location>
        <begin position="3082"/>
        <end position="3095"/>
    </location>
</feature>
<accession>A0A8C6K4E9</accession>
<dbReference type="PROSITE" id="PS50041">
    <property type="entry name" value="C_TYPE_LECTIN_2"/>
    <property type="match status" value="1"/>
</dbReference>
<feature type="region of interest" description="Disordered" evidence="25">
    <location>
        <begin position="1265"/>
        <end position="1284"/>
    </location>
</feature>
<dbReference type="Proteomes" id="UP000694405">
    <property type="component" value="Chromosome Z"/>
</dbReference>
<feature type="region of interest" description="Disordered" evidence="25">
    <location>
        <begin position="1341"/>
        <end position="1369"/>
    </location>
</feature>
<dbReference type="InterPro" id="IPR000436">
    <property type="entry name" value="Sushi_SCR_CCP_dom"/>
</dbReference>
<evidence type="ECO:0000256" key="11">
    <source>
        <dbReference type="ARBA" id="ARBA00022974"/>
    </source>
</evidence>
<evidence type="ECO:0000256" key="2">
    <source>
        <dbReference type="ARBA" id="ARBA00004593"/>
    </source>
</evidence>
<dbReference type="Pfam" id="PF00193">
    <property type="entry name" value="Xlink"/>
    <property type="match status" value="2"/>
</dbReference>
<dbReference type="FunFam" id="3.10.100.10:FF:000002">
    <property type="entry name" value="Hyaluronan proteoglycan link protein 1"/>
    <property type="match status" value="1"/>
</dbReference>
<dbReference type="GO" id="GO:0005615">
    <property type="term" value="C:extracellular space"/>
    <property type="evidence" value="ECO:0007669"/>
    <property type="project" value="TreeGrafter"/>
</dbReference>
<keyword evidence="6 23" id="KW-0768">Sushi</keyword>
<evidence type="ECO:0000256" key="20">
    <source>
        <dbReference type="ARBA" id="ARBA00044263"/>
    </source>
</evidence>
<keyword evidence="3" id="KW-0964">Secreted</keyword>
<dbReference type="InterPro" id="IPR001304">
    <property type="entry name" value="C-type_lectin-like"/>
</dbReference>
<keyword evidence="10" id="KW-0106">Calcium</keyword>
<dbReference type="SMART" id="SM00181">
    <property type="entry name" value="EGF"/>
    <property type="match status" value="1"/>
</dbReference>
<evidence type="ECO:0000256" key="25">
    <source>
        <dbReference type="SAM" id="MobiDB-lite"/>
    </source>
</evidence>
<dbReference type="Gene3D" id="2.10.25.10">
    <property type="entry name" value="Laminin"/>
    <property type="match status" value="1"/>
</dbReference>
<dbReference type="InterPro" id="IPR013106">
    <property type="entry name" value="Ig_V-set"/>
</dbReference>
<dbReference type="GO" id="GO:0072534">
    <property type="term" value="C:perineuronal net"/>
    <property type="evidence" value="ECO:0007669"/>
    <property type="project" value="TreeGrafter"/>
</dbReference>
<dbReference type="GO" id="GO:0007155">
    <property type="term" value="P:cell adhesion"/>
    <property type="evidence" value="ECO:0007669"/>
    <property type="project" value="InterPro"/>
</dbReference>
<evidence type="ECO:0000256" key="24">
    <source>
        <dbReference type="PROSITE-ProRule" id="PRU00323"/>
    </source>
</evidence>
<dbReference type="SMART" id="SM00034">
    <property type="entry name" value="CLECT"/>
    <property type="match status" value="1"/>
</dbReference>
<feature type="region of interest" description="Disordered" evidence="25">
    <location>
        <begin position="3075"/>
        <end position="3095"/>
    </location>
</feature>
<feature type="region of interest" description="Disordered" evidence="25">
    <location>
        <begin position="2176"/>
        <end position="2198"/>
    </location>
</feature>
<dbReference type="SMART" id="SM00445">
    <property type="entry name" value="LINK"/>
    <property type="match status" value="2"/>
</dbReference>
<dbReference type="Gene3D" id="2.60.40.10">
    <property type="entry name" value="Immunoglobulins"/>
    <property type="match status" value="1"/>
</dbReference>
<dbReference type="PROSITE" id="PS00022">
    <property type="entry name" value="EGF_1"/>
    <property type="match status" value="1"/>
</dbReference>
<dbReference type="GO" id="GO:0001750">
    <property type="term" value="C:photoreceptor outer segment"/>
    <property type="evidence" value="ECO:0007669"/>
    <property type="project" value="UniProtKB-SubCell"/>
</dbReference>
<reference evidence="26" key="3">
    <citation type="submission" date="2025-09" db="UniProtKB">
        <authorList>
            <consortium name="Ensembl"/>
        </authorList>
    </citation>
    <scope>IDENTIFICATION</scope>
</reference>
<dbReference type="Pfam" id="PF07686">
    <property type="entry name" value="V-set"/>
    <property type="match status" value="1"/>
</dbReference>
<dbReference type="GO" id="GO:0010001">
    <property type="term" value="P:glial cell differentiation"/>
    <property type="evidence" value="ECO:0007669"/>
    <property type="project" value="TreeGrafter"/>
</dbReference>
<dbReference type="CDD" id="cd00033">
    <property type="entry name" value="CCP"/>
    <property type="match status" value="1"/>
</dbReference>
<feature type="compositionally biased region" description="Basic and acidic residues" evidence="25">
    <location>
        <begin position="2957"/>
        <end position="2974"/>
    </location>
</feature>
<keyword evidence="11" id="KW-0654">Proteoglycan</keyword>
<keyword evidence="15" id="KW-0373">Hyaluronic acid</keyword>
<dbReference type="InterPro" id="IPR016187">
    <property type="entry name" value="CTDL_fold"/>
</dbReference>
<dbReference type="SMART" id="SM00179">
    <property type="entry name" value="EGF_CA"/>
    <property type="match status" value="1"/>
</dbReference>
<dbReference type="InterPro" id="IPR050691">
    <property type="entry name" value="Hyaluronan_bind_Proteoglycan"/>
</dbReference>
<feature type="compositionally biased region" description="Low complexity" evidence="25">
    <location>
        <begin position="2740"/>
        <end position="2755"/>
    </location>
</feature>
<evidence type="ECO:0000256" key="8">
    <source>
        <dbReference type="ARBA" id="ARBA00022734"/>
    </source>
</evidence>
<feature type="compositionally biased region" description="Polar residues" evidence="25">
    <location>
        <begin position="1269"/>
        <end position="1282"/>
    </location>
</feature>
<keyword evidence="27" id="KW-1185">Reference proteome</keyword>
<keyword evidence="13" id="KW-0325">Glycoprotein</keyword>
<dbReference type="InterPro" id="IPR000152">
    <property type="entry name" value="EGF-type_Asp/Asn_hydroxyl_site"/>
</dbReference>
<dbReference type="FunFam" id="3.10.100.10:FF:000003">
    <property type="entry name" value="Versican core protein"/>
    <property type="match status" value="1"/>
</dbReference>
<dbReference type="CDD" id="cd00054">
    <property type="entry name" value="EGF_CA"/>
    <property type="match status" value="1"/>
</dbReference>
<evidence type="ECO:0000256" key="18">
    <source>
        <dbReference type="ARBA" id="ARBA00044099"/>
    </source>
</evidence>
<evidence type="ECO:0000256" key="14">
    <source>
        <dbReference type="ARBA" id="ARBA00023273"/>
    </source>
</evidence>
<feature type="region of interest" description="Disordered" evidence="25">
    <location>
        <begin position="2739"/>
        <end position="2770"/>
    </location>
</feature>
<dbReference type="SUPFAM" id="SSF48726">
    <property type="entry name" value="Immunoglobulin"/>
    <property type="match status" value="1"/>
</dbReference>
<dbReference type="PANTHER" id="PTHR22804">
    <property type="entry name" value="AGGRECAN/VERSICAN PROTEOGLYCAN"/>
    <property type="match status" value="1"/>
</dbReference>
<evidence type="ECO:0000256" key="23">
    <source>
        <dbReference type="PROSITE-ProRule" id="PRU00302"/>
    </source>
</evidence>
<evidence type="ECO:0000256" key="16">
    <source>
        <dbReference type="ARBA" id="ARBA00023319"/>
    </source>
</evidence>
<dbReference type="SMART" id="SM00406">
    <property type="entry name" value="IGv"/>
    <property type="match status" value="1"/>
</dbReference>
<evidence type="ECO:0000256" key="12">
    <source>
        <dbReference type="ARBA" id="ARBA00023157"/>
    </source>
</evidence>
<dbReference type="SMART" id="SM00032">
    <property type="entry name" value="CCP"/>
    <property type="match status" value="1"/>
</dbReference>
<dbReference type="InterPro" id="IPR018378">
    <property type="entry name" value="C-type_lectin_CS"/>
</dbReference>
<dbReference type="InterPro" id="IPR000742">
    <property type="entry name" value="EGF"/>
</dbReference>
<comment type="subcellular location">
    <subcellularLocation>
        <location evidence="1">Cell projection</location>
        <location evidence="1">Cilium</location>
        <location evidence="1">Photoreceptor outer segment</location>
    </subcellularLocation>
    <subcellularLocation>
        <location evidence="2">Secreted</location>
        <location evidence="2">Extracellular space</location>
        <location evidence="2">Extracellular matrix</location>
        <location evidence="2">Interphotoreceptor matrix</location>
    </subcellularLocation>
</comment>
<dbReference type="GO" id="GO:0005509">
    <property type="term" value="F:calcium ion binding"/>
    <property type="evidence" value="ECO:0007669"/>
    <property type="project" value="InterPro"/>
</dbReference>
<dbReference type="InterPro" id="IPR035976">
    <property type="entry name" value="Sushi/SCR/CCP_sf"/>
</dbReference>
<dbReference type="GO" id="GO:0002052">
    <property type="term" value="P:positive regulation of neuroblast proliferation"/>
    <property type="evidence" value="ECO:0007669"/>
    <property type="project" value="TreeGrafter"/>
</dbReference>
<keyword evidence="16" id="KW-0393">Immunoglobulin domain</keyword>
<dbReference type="PROSITE" id="PS50026">
    <property type="entry name" value="EGF_3"/>
    <property type="match status" value="1"/>
</dbReference>
<dbReference type="CDD" id="cd03588">
    <property type="entry name" value="CLECT_CSPGs"/>
    <property type="match status" value="1"/>
</dbReference>
<feature type="compositionally biased region" description="Basic and acidic residues" evidence="25">
    <location>
        <begin position="2478"/>
        <end position="2488"/>
    </location>
</feature>
<evidence type="ECO:0000256" key="6">
    <source>
        <dbReference type="ARBA" id="ARBA00022659"/>
    </source>
</evidence>
<evidence type="ECO:0000256" key="3">
    <source>
        <dbReference type="ARBA" id="ARBA00022525"/>
    </source>
</evidence>
<dbReference type="FunFam" id="2.10.70.10:FF:000003">
    <property type="entry name" value="Versican core protein"/>
    <property type="match status" value="1"/>
</dbReference>
<evidence type="ECO:0000256" key="10">
    <source>
        <dbReference type="ARBA" id="ARBA00022837"/>
    </source>
</evidence>
<evidence type="ECO:0000256" key="19">
    <source>
        <dbReference type="ARBA" id="ARBA00044230"/>
    </source>
</evidence>
<feature type="disulfide bond" evidence="22">
    <location>
        <begin position="3263"/>
        <end position="3272"/>
    </location>
</feature>
<protein>
    <recommendedName>
        <fullName evidence="18">Versican core protein</fullName>
    </recommendedName>
    <alternativeName>
        <fullName evidence="19">Chondroitin sulfate proteoglycan core protein 2</fullName>
    </alternativeName>
    <alternativeName>
        <fullName evidence="20">Large fibroblast proteoglycan</fullName>
    </alternativeName>
    <alternativeName>
        <fullName evidence="21">PG-M</fullName>
    </alternativeName>
</protein>
<gene>
    <name evidence="26" type="primary">LOC101875651</name>
</gene>
<feature type="compositionally biased region" description="Basic and acidic residues" evidence="25">
    <location>
        <begin position="2760"/>
        <end position="2770"/>
    </location>
</feature>
<organism evidence="26 27">
    <name type="scientific">Melopsittacus undulatus</name>
    <name type="common">Budgerigar</name>
    <name type="synonym">Psittacus undulatus</name>
    <dbReference type="NCBI Taxonomy" id="13146"/>
    <lineage>
        <taxon>Eukaryota</taxon>
        <taxon>Metazoa</taxon>
        <taxon>Chordata</taxon>
        <taxon>Craniata</taxon>
        <taxon>Vertebrata</taxon>
        <taxon>Euteleostomi</taxon>
        <taxon>Archelosauria</taxon>
        <taxon>Archosauria</taxon>
        <taxon>Dinosauria</taxon>
        <taxon>Saurischia</taxon>
        <taxon>Theropoda</taxon>
        <taxon>Coelurosauria</taxon>
        <taxon>Aves</taxon>
        <taxon>Neognathae</taxon>
        <taxon>Neoaves</taxon>
        <taxon>Telluraves</taxon>
        <taxon>Australaves</taxon>
        <taxon>Psittaciformes</taxon>
        <taxon>Psittaculidae</taxon>
        <taxon>Melopsittacus</taxon>
    </lineage>
</organism>
<reference evidence="26" key="2">
    <citation type="submission" date="2025-08" db="UniProtKB">
        <authorList>
            <consortium name="Ensembl"/>
        </authorList>
    </citation>
    <scope>IDENTIFICATION</scope>
</reference>
<feature type="region of interest" description="Disordered" evidence="25">
    <location>
        <begin position="804"/>
        <end position="837"/>
    </location>
</feature>
<evidence type="ECO:0000256" key="15">
    <source>
        <dbReference type="ARBA" id="ARBA00023290"/>
    </source>
</evidence>
<evidence type="ECO:0000256" key="13">
    <source>
        <dbReference type="ARBA" id="ARBA00023180"/>
    </source>
</evidence>
<dbReference type="InterPro" id="IPR018097">
    <property type="entry name" value="EGF_Ca-bd_CS"/>
</dbReference>
<dbReference type="FunFam" id="3.10.100.10:FF:000011">
    <property type="entry name" value="Aggrecan core protein"/>
    <property type="match status" value="1"/>
</dbReference>
<dbReference type="PROSITE" id="PS50923">
    <property type="entry name" value="SUSHI"/>
    <property type="match status" value="1"/>
</dbReference>
<dbReference type="InterPro" id="IPR033987">
    <property type="entry name" value="CSPG_CTLD"/>
</dbReference>
<feature type="region of interest" description="Disordered" evidence="25">
    <location>
        <begin position="2950"/>
        <end position="2986"/>
    </location>
</feature>
<evidence type="ECO:0000256" key="7">
    <source>
        <dbReference type="ARBA" id="ARBA00022729"/>
    </source>
</evidence>
<dbReference type="PROSITE" id="PS01187">
    <property type="entry name" value="EGF_CA"/>
    <property type="match status" value="1"/>
</dbReference>
<comment type="caution">
    <text evidence="22">Lacks conserved residue(s) required for the propagation of feature annotation.</text>
</comment>
<dbReference type="InterPro" id="IPR003599">
    <property type="entry name" value="Ig_sub"/>
</dbReference>
<feature type="region of interest" description="Disordered" evidence="25">
    <location>
        <begin position="981"/>
        <end position="1008"/>
    </location>
</feature>
<dbReference type="PRINTS" id="PR01265">
    <property type="entry name" value="LINKMODULE"/>
</dbReference>
<dbReference type="SUPFAM" id="SSF57535">
    <property type="entry name" value="Complement control module/SCR domain"/>
    <property type="match status" value="1"/>
</dbReference>
<feature type="region of interest" description="Disordered" evidence="25">
    <location>
        <begin position="1045"/>
        <end position="1072"/>
    </location>
</feature>
<dbReference type="PROSITE" id="PS00010">
    <property type="entry name" value="ASX_HYDROXYL"/>
    <property type="match status" value="1"/>
</dbReference>
<evidence type="ECO:0000256" key="9">
    <source>
        <dbReference type="ARBA" id="ARBA00022737"/>
    </source>
</evidence>
<dbReference type="InterPro" id="IPR007110">
    <property type="entry name" value="Ig-like_dom"/>
</dbReference>
<dbReference type="Ensembl" id="ENSMUNT00000025159.2">
    <property type="protein sequence ID" value="ENSMUNP00000022057.2"/>
    <property type="gene ID" value="ENSMUNG00000016601.2"/>
</dbReference>
<evidence type="ECO:0000313" key="26">
    <source>
        <dbReference type="Ensembl" id="ENSMUNP00000022057.2"/>
    </source>
</evidence>
<keyword evidence="9" id="KW-0677">Repeat</keyword>
<dbReference type="PROSITE" id="PS50963">
    <property type="entry name" value="LINK_2"/>
    <property type="match status" value="2"/>
</dbReference>
<dbReference type="GO" id="GO:0030246">
    <property type="term" value="F:carbohydrate binding"/>
    <property type="evidence" value="ECO:0007669"/>
    <property type="project" value="UniProtKB-KW"/>
</dbReference>
<dbReference type="InterPro" id="IPR013783">
    <property type="entry name" value="Ig-like_fold"/>
</dbReference>
<evidence type="ECO:0000256" key="4">
    <source>
        <dbReference type="ARBA" id="ARBA00022530"/>
    </source>
</evidence>
<feature type="region of interest" description="Disordered" evidence="25">
    <location>
        <begin position="1597"/>
        <end position="1631"/>
    </location>
</feature>
<keyword evidence="4" id="KW-0272">Extracellular matrix</keyword>
<dbReference type="SMART" id="SM00409">
    <property type="entry name" value="IG"/>
    <property type="match status" value="1"/>
</dbReference>
<dbReference type="GO" id="GO:0045202">
    <property type="term" value="C:synapse"/>
    <property type="evidence" value="ECO:0007669"/>
    <property type="project" value="TreeGrafter"/>
</dbReference>
<dbReference type="FunFam" id="2.10.25.10:FF:000006">
    <property type="entry name" value="Versican core protein-like isoform 1"/>
    <property type="match status" value="1"/>
</dbReference>
<dbReference type="InterPro" id="IPR001881">
    <property type="entry name" value="EGF-like_Ca-bd_dom"/>
</dbReference>
<dbReference type="CDD" id="cd03520">
    <property type="entry name" value="Link_domain_CSPGs_modules_2_4"/>
    <property type="match status" value="1"/>
</dbReference>
<feature type="disulfide bond" evidence="24">
    <location>
        <begin position="191"/>
        <end position="212"/>
    </location>
</feature>
<accession>A0A8V5GZ36</accession>